<dbReference type="SUPFAM" id="SSF158634">
    <property type="entry name" value="RPA2825-like"/>
    <property type="match status" value="1"/>
</dbReference>
<dbReference type="EMBL" id="JWIT01000002">
    <property type="protein sequence ID" value="KJF74995.1"/>
    <property type="molecule type" value="Genomic_DNA"/>
</dbReference>
<dbReference type="Pfam" id="PF12200">
    <property type="entry name" value="DUF3597"/>
    <property type="match status" value="1"/>
</dbReference>
<name>A0ABR5DD35_9HYPH</name>
<dbReference type="InterPro" id="IPR022016">
    <property type="entry name" value="DUF3597"/>
</dbReference>
<gene>
    <name evidence="3" type="ORF">RP75_03255</name>
</gene>
<accession>A0ABR5DD35</accession>
<sequence length="141" mass="14341">MSFFDKIKGAIFGRAEAATPASTSAPTGTPTTAASPAAPAQPAAPAPTAAAPASTGSVDVASILDAAVKQNGQKLDWKRSIVDLLKALDLDSSLSARKELAGELGYTGDTSDSATMNIWLHKAVIKKLSENGGKVPADLLH</sequence>
<keyword evidence="4" id="KW-1185">Reference proteome</keyword>
<evidence type="ECO:0000256" key="1">
    <source>
        <dbReference type="SAM" id="MobiDB-lite"/>
    </source>
</evidence>
<comment type="caution">
    <text evidence="3">The sequence shown here is derived from an EMBL/GenBank/DDBJ whole genome shotgun (WGS) entry which is preliminary data.</text>
</comment>
<dbReference type="RefSeq" id="WP_045015708.1">
    <property type="nucleotide sequence ID" value="NZ_CP166105.1"/>
</dbReference>
<dbReference type="Proteomes" id="UP000032564">
    <property type="component" value="Unassembled WGS sequence"/>
</dbReference>
<proteinExistence type="predicted"/>
<evidence type="ECO:0000313" key="4">
    <source>
        <dbReference type="Proteomes" id="UP000032564"/>
    </source>
</evidence>
<evidence type="ECO:0000313" key="3">
    <source>
        <dbReference type="EMBL" id="KJF74995.1"/>
    </source>
</evidence>
<reference evidence="3 4" key="1">
    <citation type="submission" date="2014-12" db="EMBL/GenBank/DDBJ databases">
        <authorList>
            <person name="Kuzmanovic N."/>
            <person name="Pulawska J."/>
            <person name="Obradovic A."/>
        </authorList>
    </citation>
    <scope>NUCLEOTIDE SEQUENCE [LARGE SCALE GENOMIC DNA]</scope>
    <source>
        <strain evidence="3 4">KFB 330</strain>
    </source>
</reference>
<feature type="domain" description="DUF3597" evidence="2">
    <location>
        <begin position="4"/>
        <end position="136"/>
    </location>
</feature>
<evidence type="ECO:0000259" key="2">
    <source>
        <dbReference type="Pfam" id="PF12200"/>
    </source>
</evidence>
<protein>
    <submittedName>
        <fullName evidence="3">5'-nucleotidase</fullName>
    </submittedName>
</protein>
<feature type="region of interest" description="Disordered" evidence="1">
    <location>
        <begin position="18"/>
        <end position="53"/>
    </location>
</feature>
<organism evidence="3 4">
    <name type="scientific">Agrobacterium arsenijevicii</name>
    <dbReference type="NCBI Taxonomy" id="1585697"/>
    <lineage>
        <taxon>Bacteria</taxon>
        <taxon>Pseudomonadati</taxon>
        <taxon>Pseudomonadota</taxon>
        <taxon>Alphaproteobacteria</taxon>
        <taxon>Hyphomicrobiales</taxon>
        <taxon>Rhizobiaceae</taxon>
        <taxon>Rhizobium/Agrobacterium group</taxon>
        <taxon>Agrobacterium</taxon>
    </lineage>
</organism>